<protein>
    <submittedName>
        <fullName evidence="1">Uncharacterized protein</fullName>
    </submittedName>
</protein>
<evidence type="ECO:0000313" key="2">
    <source>
        <dbReference type="Proteomes" id="UP000308230"/>
    </source>
</evidence>
<name>A0A5R9F647_9BACL</name>
<organism evidence="1 2">
    <name type="scientific">Exobacillus caeni</name>
    <dbReference type="NCBI Taxonomy" id="2574798"/>
    <lineage>
        <taxon>Bacteria</taxon>
        <taxon>Bacillati</taxon>
        <taxon>Bacillota</taxon>
        <taxon>Bacilli</taxon>
        <taxon>Bacillales</taxon>
        <taxon>Guptibacillaceae</taxon>
        <taxon>Exobacillus</taxon>
    </lineage>
</organism>
<evidence type="ECO:0000313" key="1">
    <source>
        <dbReference type="EMBL" id="TLS37969.1"/>
    </source>
</evidence>
<dbReference type="AlphaFoldDB" id="A0A5R9F647"/>
<keyword evidence="2" id="KW-1185">Reference proteome</keyword>
<gene>
    <name evidence="1" type="ORF">FCL54_07370</name>
</gene>
<proteinExistence type="predicted"/>
<accession>A0A5R9F647</accession>
<reference evidence="1 2" key="1">
    <citation type="submission" date="2019-04" db="EMBL/GenBank/DDBJ databases">
        <title>Bacillus caeni sp. nov., a bacterium isolated from mangrove sediment.</title>
        <authorList>
            <person name="Huang H."/>
            <person name="Mo K."/>
            <person name="Hu Y."/>
        </authorList>
    </citation>
    <scope>NUCLEOTIDE SEQUENCE [LARGE SCALE GENOMIC DNA]</scope>
    <source>
        <strain evidence="1 2">HB172195</strain>
    </source>
</reference>
<dbReference type="Proteomes" id="UP000308230">
    <property type="component" value="Unassembled WGS sequence"/>
</dbReference>
<dbReference type="EMBL" id="SWLG01000005">
    <property type="protein sequence ID" value="TLS37969.1"/>
    <property type="molecule type" value="Genomic_DNA"/>
</dbReference>
<comment type="caution">
    <text evidence="1">The sequence shown here is derived from an EMBL/GenBank/DDBJ whole genome shotgun (WGS) entry which is preliminary data.</text>
</comment>
<sequence length="62" mass="7345">MKHLHHLSRHPGELKTNQSLQSFFLLIFMQMVEKIDFCSSLIKNIIRFGLLVCHVLVLQRRV</sequence>